<keyword evidence="3" id="KW-1185">Reference proteome</keyword>
<evidence type="ECO:0000259" key="1">
    <source>
        <dbReference type="Pfam" id="PF00296"/>
    </source>
</evidence>
<dbReference type="SUPFAM" id="SSF51679">
    <property type="entry name" value="Bacterial luciferase-like"/>
    <property type="match status" value="1"/>
</dbReference>
<evidence type="ECO:0000313" key="2">
    <source>
        <dbReference type="EMBL" id="NBN64771.1"/>
    </source>
</evidence>
<dbReference type="Proteomes" id="UP000541347">
    <property type="component" value="Unassembled WGS sequence"/>
</dbReference>
<dbReference type="EMBL" id="JAABLP010000003">
    <property type="protein sequence ID" value="NBN64771.1"/>
    <property type="molecule type" value="Genomic_DNA"/>
</dbReference>
<feature type="domain" description="Luciferase-like" evidence="1">
    <location>
        <begin position="17"/>
        <end position="288"/>
    </location>
</feature>
<proteinExistence type="predicted"/>
<sequence length="349" mass="37742">MPSSRTKNIAFFTRLLDDVSAADRYRLATEQIREAERLGFSSAWVAQHHFDPEEGGLPAPLVFLTHVAANTSRIRLGTGVITLPLEDPLRVAEDAAVLDLLSNGRLEIGLGTGGTAPTFAAFGRAIEARGQDFAVHLTKLRQAWRGEAITETRRLYPAAPALDGRIWQATFSVEGGRRAGLAGDGLMLSRTQPRPEDDPRKPLDAIQNPIIDAYLEALPEGVAPRILASRSVFVADRRQEALDYARIGLGKAVEKFGGLVRVQAGDRLEDLIAAFDSHLGTPDEVVASLARDSALTRATDVAVQVHSIDPPHDAILRSIELFATRVAPALGWTHPQPQKTAALVGLRSI</sequence>
<gene>
    <name evidence="2" type="ORF">GWI71_13845</name>
</gene>
<dbReference type="PANTHER" id="PTHR30137">
    <property type="entry name" value="LUCIFERASE-LIKE MONOOXYGENASE"/>
    <property type="match status" value="1"/>
</dbReference>
<dbReference type="InterPro" id="IPR011251">
    <property type="entry name" value="Luciferase-like_dom"/>
</dbReference>
<organism evidence="2 3">
    <name type="scientific">Pannonibacter tanglangensis</name>
    <dbReference type="NCBI Taxonomy" id="2750084"/>
    <lineage>
        <taxon>Bacteria</taxon>
        <taxon>Pseudomonadati</taxon>
        <taxon>Pseudomonadota</taxon>
        <taxon>Alphaproteobacteria</taxon>
        <taxon>Hyphomicrobiales</taxon>
        <taxon>Stappiaceae</taxon>
        <taxon>Pannonibacter</taxon>
    </lineage>
</organism>
<dbReference type="Gene3D" id="3.20.20.30">
    <property type="entry name" value="Luciferase-like domain"/>
    <property type="match status" value="1"/>
</dbReference>
<evidence type="ECO:0000313" key="3">
    <source>
        <dbReference type="Proteomes" id="UP000541347"/>
    </source>
</evidence>
<dbReference type="PANTHER" id="PTHR30137:SF15">
    <property type="entry name" value="BLL6902 PROTEIN"/>
    <property type="match status" value="1"/>
</dbReference>
<reference evidence="2 3" key="1">
    <citation type="submission" date="2020-01" db="EMBL/GenBank/DDBJ databases">
        <authorList>
            <person name="Peng S.Y."/>
            <person name="Li J."/>
            <person name="Wang M."/>
            <person name="Wang L."/>
            <person name="Wang C.Q."/>
            <person name="Wang J.R."/>
        </authorList>
    </citation>
    <scope>NUCLEOTIDE SEQUENCE [LARGE SCALE GENOMIC DNA]</scope>
    <source>
        <strain evidence="2 3">XCT-34</strain>
    </source>
</reference>
<dbReference type="NCBIfam" id="TIGR04027">
    <property type="entry name" value="LLM_KPN_01858"/>
    <property type="match status" value="1"/>
</dbReference>
<name>A0ABW9ZKC8_9HYPH</name>
<dbReference type="InterPro" id="IPR024003">
    <property type="entry name" value="Luciferase-like_KPN01858"/>
</dbReference>
<dbReference type="InterPro" id="IPR050766">
    <property type="entry name" value="Bact_Lucif_Oxidored"/>
</dbReference>
<dbReference type="Pfam" id="PF00296">
    <property type="entry name" value="Bac_luciferase"/>
    <property type="match status" value="1"/>
</dbReference>
<protein>
    <submittedName>
        <fullName evidence="2">FMN-dependent luciferase-like monooxygenase</fullName>
    </submittedName>
</protein>
<dbReference type="InterPro" id="IPR036661">
    <property type="entry name" value="Luciferase-like_sf"/>
</dbReference>
<accession>A0ABW9ZKC8</accession>
<comment type="caution">
    <text evidence="2">The sequence shown here is derived from an EMBL/GenBank/DDBJ whole genome shotgun (WGS) entry which is preliminary data.</text>
</comment>
<dbReference type="RefSeq" id="WP_161676716.1">
    <property type="nucleotide sequence ID" value="NZ_JAABLP010000003.1"/>
</dbReference>